<dbReference type="KEGG" id="lel:PVL30_005368"/>
<evidence type="ECO:0000313" key="4">
    <source>
        <dbReference type="Proteomes" id="UP000001996"/>
    </source>
</evidence>
<feature type="coiled-coil region" evidence="1">
    <location>
        <begin position="173"/>
        <end position="207"/>
    </location>
</feature>
<reference evidence="3 4" key="1">
    <citation type="journal article" date="2009" name="Nature">
        <title>Evolution of pathogenicity and sexual reproduction in eight Candida genomes.</title>
        <authorList>
            <person name="Butler G."/>
            <person name="Rasmussen M.D."/>
            <person name="Lin M.F."/>
            <person name="Santos M.A."/>
            <person name="Sakthikumar S."/>
            <person name="Munro C.A."/>
            <person name="Rheinbay E."/>
            <person name="Grabherr M."/>
            <person name="Forche A."/>
            <person name="Reedy J.L."/>
            <person name="Agrafioti I."/>
            <person name="Arnaud M.B."/>
            <person name="Bates S."/>
            <person name="Brown A.J."/>
            <person name="Brunke S."/>
            <person name="Costanzo M.C."/>
            <person name="Fitzpatrick D.A."/>
            <person name="de Groot P.W."/>
            <person name="Harris D."/>
            <person name="Hoyer L.L."/>
            <person name="Hube B."/>
            <person name="Klis F.M."/>
            <person name="Kodira C."/>
            <person name="Lennard N."/>
            <person name="Logue M.E."/>
            <person name="Martin R."/>
            <person name="Neiman A.M."/>
            <person name="Nikolaou E."/>
            <person name="Quail M.A."/>
            <person name="Quinn J."/>
            <person name="Santos M.C."/>
            <person name="Schmitzberger F.F."/>
            <person name="Sherlock G."/>
            <person name="Shah P."/>
            <person name="Silverstein K.A."/>
            <person name="Skrzypek M.S."/>
            <person name="Soll D."/>
            <person name="Staggs R."/>
            <person name="Stansfield I."/>
            <person name="Stumpf M.P."/>
            <person name="Sudbery P.E."/>
            <person name="Srikantha T."/>
            <person name="Zeng Q."/>
            <person name="Berman J."/>
            <person name="Berriman M."/>
            <person name="Heitman J."/>
            <person name="Gow N.A."/>
            <person name="Lorenz M.C."/>
            <person name="Birren B.W."/>
            <person name="Kellis M."/>
            <person name="Cuomo C.A."/>
        </authorList>
    </citation>
    <scope>NUCLEOTIDE SEQUENCE [LARGE SCALE GENOMIC DNA]</scope>
    <source>
        <strain evidence="4">ATCC 11503 / BCRC 21390 / CBS 2605 / JCM 1781 / NBRC 1676 / NRRL YB-4239</strain>
    </source>
</reference>
<dbReference type="FunCoup" id="A5E4U3">
    <property type="interactions" value="104"/>
</dbReference>
<proteinExistence type="predicted"/>
<keyword evidence="4" id="KW-1185">Reference proteome</keyword>
<dbReference type="AlphaFoldDB" id="A5E4U3"/>
<accession>A5E4U3</accession>
<evidence type="ECO:0000256" key="2">
    <source>
        <dbReference type="SAM" id="MobiDB-lite"/>
    </source>
</evidence>
<dbReference type="Proteomes" id="UP000001996">
    <property type="component" value="Unassembled WGS sequence"/>
</dbReference>
<dbReference type="InParanoid" id="A5E4U3"/>
<evidence type="ECO:0000256" key="1">
    <source>
        <dbReference type="SAM" id="Coils"/>
    </source>
</evidence>
<dbReference type="EMBL" id="CH981530">
    <property type="protein sequence ID" value="EDK46451.1"/>
    <property type="molecule type" value="Genomic_DNA"/>
</dbReference>
<feature type="region of interest" description="Disordered" evidence="2">
    <location>
        <begin position="38"/>
        <end position="57"/>
    </location>
</feature>
<dbReference type="HOGENOM" id="CLU_079416_0_0_1"/>
<dbReference type="CDD" id="cd23703">
    <property type="entry name" value="mS26_PET12"/>
    <property type="match status" value="1"/>
</dbReference>
<dbReference type="eggNOG" id="ENOG502QTCF">
    <property type="taxonomic scope" value="Eukaryota"/>
</dbReference>
<evidence type="ECO:0000313" key="3">
    <source>
        <dbReference type="EMBL" id="EDK46451.1"/>
    </source>
</evidence>
<gene>
    <name evidence="3" type="ORF">LELG_04632</name>
</gene>
<name>A5E4U3_LODEL</name>
<protein>
    <submittedName>
        <fullName evidence="3">Uncharacterized protein</fullName>
    </submittedName>
</protein>
<dbReference type="VEuPathDB" id="FungiDB:LELG_04632"/>
<dbReference type="STRING" id="379508.A5E4U3"/>
<dbReference type="InterPro" id="IPR058940">
    <property type="entry name" value="mS26_fungi"/>
</dbReference>
<dbReference type="RefSeq" id="XP_001523819.1">
    <property type="nucleotide sequence ID" value="XM_001523769.1"/>
</dbReference>
<keyword evidence="1" id="KW-0175">Coiled coil</keyword>
<sequence>MGKGALKFGGKSGILPKTRDIFRRPVRPLKNWEQEIEDSKESGYAEGVPTPVIKGVPLPRQTPARKYITVEEKIKEIKYPSMTLKEMNELPDVERDEQRRAYYRAEFLKEAYLEEEKRLKAIDEIKEKIHMQNLERQRRFDAEIAAGSSEVSSLPTIQKILESNMIRPRTAEEKELIKQQRNLNRNAKELQDKEEKAQKLLELYHEAGKYITNEAQLEDAIHKAFELDEGAFASSVMTVDNKISGVRKDNGISRINESVIADVILGEIDRKPGLNQVKDALNGTREQVRREAQANFHD</sequence>
<dbReference type="Pfam" id="PF26163">
    <property type="entry name" value="mS26"/>
    <property type="match status" value="1"/>
</dbReference>
<dbReference type="OrthoDB" id="5223508at2759"/>
<organism evidence="3 4">
    <name type="scientific">Lodderomyces elongisporus (strain ATCC 11503 / CBS 2605 / JCM 1781 / NBRC 1676 / NRRL YB-4239)</name>
    <name type="common">Yeast</name>
    <name type="synonym">Saccharomyces elongisporus</name>
    <dbReference type="NCBI Taxonomy" id="379508"/>
    <lineage>
        <taxon>Eukaryota</taxon>
        <taxon>Fungi</taxon>
        <taxon>Dikarya</taxon>
        <taxon>Ascomycota</taxon>
        <taxon>Saccharomycotina</taxon>
        <taxon>Pichiomycetes</taxon>
        <taxon>Debaryomycetaceae</taxon>
        <taxon>Candida/Lodderomyces clade</taxon>
        <taxon>Lodderomyces</taxon>
    </lineage>
</organism>
<dbReference type="OMA" id="VGYADNI"/>
<dbReference type="GeneID" id="5231081"/>